<dbReference type="PANTHER" id="PTHR33973:SF4">
    <property type="entry name" value="OS07G0153300 PROTEIN"/>
    <property type="match status" value="1"/>
</dbReference>
<gene>
    <name evidence="1" type="ORF">SNE34_06965</name>
</gene>
<dbReference type="RefSeq" id="WP_332616030.1">
    <property type="nucleotide sequence ID" value="NZ_JAXGFP010000003.1"/>
</dbReference>
<dbReference type="InterPro" id="IPR010775">
    <property type="entry name" value="DUF1365"/>
</dbReference>
<dbReference type="PANTHER" id="PTHR33973">
    <property type="entry name" value="OS07G0153300 PROTEIN"/>
    <property type="match status" value="1"/>
</dbReference>
<evidence type="ECO:0000313" key="2">
    <source>
        <dbReference type="Proteomes" id="UP001355056"/>
    </source>
</evidence>
<keyword evidence="2" id="KW-1185">Reference proteome</keyword>
<dbReference type="Proteomes" id="UP001355056">
    <property type="component" value="Unassembled WGS sequence"/>
</dbReference>
<sequence>MSIATGSIATRAIATPASAVYEGRVRHRRHAPRPHAFDYSIAQLYLDLDELDAVFASHPLWSVDRRNLAEFRRSDYLGPPERGLADAVRDRVHAATGIWPEGPVRLLTHLRYFGYVFNPVSFYYCFEADGRTLECVVAEITNTPWGERHAYVLPTAAALVRGRAWHWDFDKTFHVSPFLPMDCRYHWSLTPPGEDLQVHMQVARDGEPHFDATLQLQRRPLDAPALARVLWRYPLMTAQVVVAIHWQALRLWLKRTPVFTHPDRSQERP</sequence>
<organism evidence="1 2">
    <name type="scientific">Novilysobacter erysipheiresistens</name>
    <dbReference type="NCBI Taxonomy" id="1749332"/>
    <lineage>
        <taxon>Bacteria</taxon>
        <taxon>Pseudomonadati</taxon>
        <taxon>Pseudomonadota</taxon>
        <taxon>Gammaproteobacteria</taxon>
        <taxon>Lysobacterales</taxon>
        <taxon>Lysobacteraceae</taxon>
        <taxon>Novilysobacter</taxon>
    </lineage>
</organism>
<dbReference type="EMBL" id="JAXGFP010000003">
    <property type="protein sequence ID" value="MEG3183746.1"/>
    <property type="molecule type" value="Genomic_DNA"/>
</dbReference>
<accession>A0ABU7YXV6</accession>
<comment type="caution">
    <text evidence="1">The sequence shown here is derived from an EMBL/GenBank/DDBJ whole genome shotgun (WGS) entry which is preliminary data.</text>
</comment>
<protein>
    <submittedName>
        <fullName evidence="1">DUF1365 domain-containing protein</fullName>
    </submittedName>
</protein>
<reference evidence="1 2" key="1">
    <citation type="journal article" date="2016" name="Int. J. Syst. Evol. Microbiol.">
        <title>Lysobacter erysipheiresistens sp. nov., an antagonist of powdery mildew, isolated from tobacco-cultivated soil.</title>
        <authorList>
            <person name="Xie B."/>
            <person name="Li T."/>
            <person name="Lin X."/>
            <person name="Wang C.J."/>
            <person name="Chen Y.J."/>
            <person name="Liu W.J."/>
            <person name="Zhao Z.W."/>
        </authorList>
    </citation>
    <scope>NUCLEOTIDE SEQUENCE [LARGE SCALE GENOMIC DNA]</scope>
    <source>
        <strain evidence="1 2">RS-LYSO-3</strain>
    </source>
</reference>
<evidence type="ECO:0000313" key="1">
    <source>
        <dbReference type="EMBL" id="MEG3183746.1"/>
    </source>
</evidence>
<name>A0ABU7YXV6_9GAMM</name>
<proteinExistence type="predicted"/>
<dbReference type="Pfam" id="PF07103">
    <property type="entry name" value="DUF1365"/>
    <property type="match status" value="1"/>
</dbReference>